<feature type="transmembrane region" description="Helical" evidence="9">
    <location>
        <begin position="348"/>
        <end position="379"/>
    </location>
</feature>
<dbReference type="PANTHER" id="PTHR21716:SF53">
    <property type="entry name" value="PERMEASE PERM-RELATED"/>
    <property type="match status" value="1"/>
</dbReference>
<feature type="region of interest" description="Disordered" evidence="8">
    <location>
        <begin position="1"/>
        <end position="34"/>
    </location>
</feature>
<organism evidence="10 11">
    <name type="scientific">Mycetocola lacteus</name>
    <dbReference type="NCBI Taxonomy" id="76637"/>
    <lineage>
        <taxon>Bacteria</taxon>
        <taxon>Bacillati</taxon>
        <taxon>Actinomycetota</taxon>
        <taxon>Actinomycetes</taxon>
        <taxon>Micrococcales</taxon>
        <taxon>Microbacteriaceae</taxon>
        <taxon>Mycetocola</taxon>
    </lineage>
</organism>
<dbReference type="PANTHER" id="PTHR21716">
    <property type="entry name" value="TRANSMEMBRANE PROTEIN"/>
    <property type="match status" value="1"/>
</dbReference>
<evidence type="ECO:0000256" key="6">
    <source>
        <dbReference type="ARBA" id="ARBA00022989"/>
    </source>
</evidence>
<evidence type="ECO:0000256" key="7">
    <source>
        <dbReference type="ARBA" id="ARBA00023136"/>
    </source>
</evidence>
<dbReference type="Pfam" id="PF01594">
    <property type="entry name" value="AI-2E_transport"/>
    <property type="match status" value="1"/>
</dbReference>
<keyword evidence="5 9" id="KW-0812">Transmembrane</keyword>
<comment type="similarity">
    <text evidence="2">Belongs to the autoinducer-2 exporter (AI-2E) (TC 2.A.86) family.</text>
</comment>
<reference evidence="10 11" key="1">
    <citation type="submission" date="2018-10" db="EMBL/GenBank/DDBJ databases">
        <authorList>
            <person name="Li J."/>
        </authorList>
    </citation>
    <scope>NUCLEOTIDE SEQUENCE [LARGE SCALE GENOMIC DNA]</scope>
    <source>
        <strain evidence="10 11">JCM 11654</strain>
    </source>
</reference>
<feature type="compositionally biased region" description="Low complexity" evidence="8">
    <location>
        <begin position="8"/>
        <end position="18"/>
    </location>
</feature>
<dbReference type="Proteomes" id="UP000269438">
    <property type="component" value="Unassembled WGS sequence"/>
</dbReference>
<evidence type="ECO:0000256" key="9">
    <source>
        <dbReference type="SAM" id="Phobius"/>
    </source>
</evidence>
<evidence type="ECO:0000256" key="2">
    <source>
        <dbReference type="ARBA" id="ARBA00009773"/>
    </source>
</evidence>
<keyword evidence="3" id="KW-0813">Transport</keyword>
<keyword evidence="11" id="KW-1185">Reference proteome</keyword>
<feature type="transmembrane region" description="Helical" evidence="9">
    <location>
        <begin position="107"/>
        <end position="128"/>
    </location>
</feature>
<accession>A0A3L7ASK4</accession>
<dbReference type="OrthoDB" id="4016357at2"/>
<dbReference type="InterPro" id="IPR002549">
    <property type="entry name" value="AI-2E-like"/>
</dbReference>
<sequence length="391" mass="41648">MPEKSTPDSTAETTTTDVEVSEEAPRDPDAASAPVNVPPSRRFWTRLDNPFVAGFLLTLGGLAAFSLGAAITNISTVIIYIVFALFIALGIDPVVRWLSGRGLSRTWSIVITIVGLLAIIVGMMWLVIPTVVDQVTQFVQSVPSMIKDFMHSDLFHRLEGMFGEGFESLIGDIQKFLSDPGNIAAIGGGAFQVGATIFSGLSGVLIVLVLTLYFVASLPQIKSAMYELAPARNRARISDLTDQITDSIGGYLGGMVVLAFFNAVFSGVLYAILGLPFPLLMSVVAFCITLIPLVGSVLFWAVASVLALFTSPLSALLFALIYIAYVQVEAYVLTPRVMSRAISIPGSLVVIGALIGGTLLGLLGALVAIPVTASILLIIKQVWIPRQNSKK</sequence>
<evidence type="ECO:0000256" key="1">
    <source>
        <dbReference type="ARBA" id="ARBA00004651"/>
    </source>
</evidence>
<comment type="caution">
    <text evidence="10">The sequence shown here is derived from an EMBL/GenBank/DDBJ whole genome shotgun (WGS) entry which is preliminary data.</text>
</comment>
<feature type="transmembrane region" description="Helical" evidence="9">
    <location>
        <begin position="77"/>
        <end position="95"/>
    </location>
</feature>
<protein>
    <submittedName>
        <fullName evidence="10">AI-2E family transporter</fullName>
    </submittedName>
</protein>
<feature type="transmembrane region" description="Helical" evidence="9">
    <location>
        <begin position="251"/>
        <end position="273"/>
    </location>
</feature>
<keyword evidence="4" id="KW-1003">Cell membrane</keyword>
<evidence type="ECO:0000313" key="11">
    <source>
        <dbReference type="Proteomes" id="UP000269438"/>
    </source>
</evidence>
<dbReference type="EMBL" id="RCUY01000005">
    <property type="protein sequence ID" value="RLP82975.1"/>
    <property type="molecule type" value="Genomic_DNA"/>
</dbReference>
<name>A0A3L7ASK4_9MICO</name>
<dbReference type="GO" id="GO:0005886">
    <property type="term" value="C:plasma membrane"/>
    <property type="evidence" value="ECO:0007669"/>
    <property type="project" value="UniProtKB-SubCell"/>
</dbReference>
<keyword evidence="7 9" id="KW-0472">Membrane</keyword>
<proteinExistence type="inferred from homology"/>
<feature type="transmembrane region" description="Helical" evidence="9">
    <location>
        <begin position="306"/>
        <end position="328"/>
    </location>
</feature>
<gene>
    <name evidence="10" type="ORF">D9V34_06945</name>
</gene>
<dbReference type="RefSeq" id="WP_121688113.1">
    <property type="nucleotide sequence ID" value="NZ_RCUY01000005.1"/>
</dbReference>
<comment type="subcellular location">
    <subcellularLocation>
        <location evidence="1">Cell membrane</location>
        <topology evidence="1">Multi-pass membrane protein</topology>
    </subcellularLocation>
</comment>
<evidence type="ECO:0000256" key="4">
    <source>
        <dbReference type="ARBA" id="ARBA00022475"/>
    </source>
</evidence>
<evidence type="ECO:0000256" key="3">
    <source>
        <dbReference type="ARBA" id="ARBA00022448"/>
    </source>
</evidence>
<evidence type="ECO:0000256" key="8">
    <source>
        <dbReference type="SAM" id="MobiDB-lite"/>
    </source>
</evidence>
<keyword evidence="6 9" id="KW-1133">Transmembrane helix</keyword>
<evidence type="ECO:0000313" key="10">
    <source>
        <dbReference type="EMBL" id="RLP82975.1"/>
    </source>
</evidence>
<feature type="transmembrane region" description="Helical" evidence="9">
    <location>
        <begin position="197"/>
        <end position="216"/>
    </location>
</feature>
<dbReference type="AlphaFoldDB" id="A0A3L7ASK4"/>
<feature type="transmembrane region" description="Helical" evidence="9">
    <location>
        <begin position="279"/>
        <end position="299"/>
    </location>
</feature>
<dbReference type="GO" id="GO:0055085">
    <property type="term" value="P:transmembrane transport"/>
    <property type="evidence" value="ECO:0007669"/>
    <property type="project" value="TreeGrafter"/>
</dbReference>
<evidence type="ECO:0000256" key="5">
    <source>
        <dbReference type="ARBA" id="ARBA00022692"/>
    </source>
</evidence>
<feature type="transmembrane region" description="Helical" evidence="9">
    <location>
        <begin position="51"/>
        <end position="71"/>
    </location>
</feature>